<evidence type="ECO:0000313" key="4">
    <source>
        <dbReference type="EMBL" id="SOQ55503.1"/>
    </source>
</evidence>
<feature type="domain" description="DDE Tnp4" evidence="3">
    <location>
        <begin position="65"/>
        <end position="143"/>
    </location>
</feature>
<sequence length="151" mass="16757">MLLSVTDFVGVSKTSACRIVLDISFDIANFIANIFSCTLTQNMSFIILLGSHVFLVQLMVHTSEYNHHVGEEFRNRKGYFSLNVQAVCNANLLFMNVVARWPGSAHDATIFNASELRAQCESGLFGNGWLLGDSAYPLKPYLLPPLLNPQT</sequence>
<keyword evidence="2" id="KW-0479">Metal-binding</keyword>
<evidence type="ECO:0000256" key="1">
    <source>
        <dbReference type="ARBA" id="ARBA00001968"/>
    </source>
</evidence>
<dbReference type="InterPro" id="IPR027806">
    <property type="entry name" value="HARBI1_dom"/>
</dbReference>
<dbReference type="GO" id="GO:0046872">
    <property type="term" value="F:metal ion binding"/>
    <property type="evidence" value="ECO:0007669"/>
    <property type="project" value="UniProtKB-KW"/>
</dbReference>
<evidence type="ECO:0000259" key="3">
    <source>
        <dbReference type="Pfam" id="PF13359"/>
    </source>
</evidence>
<dbReference type="Pfam" id="PF13359">
    <property type="entry name" value="DDE_Tnp_4"/>
    <property type="match status" value="1"/>
</dbReference>
<reference evidence="4" key="1">
    <citation type="submission" date="2016-07" db="EMBL/GenBank/DDBJ databases">
        <authorList>
            <person name="Bretaudeau A."/>
        </authorList>
    </citation>
    <scope>NUCLEOTIDE SEQUENCE</scope>
    <source>
        <strain evidence="4">Rice</strain>
        <tissue evidence="4">Whole body</tissue>
    </source>
</reference>
<dbReference type="AlphaFoldDB" id="A0A2H1WR24"/>
<proteinExistence type="predicted"/>
<dbReference type="EMBL" id="ODYU01010415">
    <property type="protein sequence ID" value="SOQ55503.1"/>
    <property type="molecule type" value="Genomic_DNA"/>
</dbReference>
<comment type="cofactor">
    <cofactor evidence="1">
        <name>a divalent metal cation</name>
        <dbReference type="ChEBI" id="CHEBI:60240"/>
    </cofactor>
</comment>
<organism evidence="4">
    <name type="scientific">Spodoptera frugiperda</name>
    <name type="common">Fall armyworm</name>
    <dbReference type="NCBI Taxonomy" id="7108"/>
    <lineage>
        <taxon>Eukaryota</taxon>
        <taxon>Metazoa</taxon>
        <taxon>Ecdysozoa</taxon>
        <taxon>Arthropoda</taxon>
        <taxon>Hexapoda</taxon>
        <taxon>Insecta</taxon>
        <taxon>Pterygota</taxon>
        <taxon>Neoptera</taxon>
        <taxon>Endopterygota</taxon>
        <taxon>Lepidoptera</taxon>
        <taxon>Glossata</taxon>
        <taxon>Ditrysia</taxon>
        <taxon>Noctuoidea</taxon>
        <taxon>Noctuidae</taxon>
        <taxon>Amphipyrinae</taxon>
        <taxon>Spodoptera</taxon>
    </lineage>
</organism>
<name>A0A2H1WR24_SPOFR</name>
<accession>A0A2H1WR24</accession>
<protein>
    <submittedName>
        <fullName evidence="4">SFRICE_026232</fullName>
    </submittedName>
</protein>
<evidence type="ECO:0000256" key="2">
    <source>
        <dbReference type="ARBA" id="ARBA00022723"/>
    </source>
</evidence>
<gene>
    <name evidence="4" type="ORF">SFRICE_026232</name>
</gene>